<dbReference type="Gene3D" id="1.10.10.10">
    <property type="entry name" value="Winged helix-like DNA-binding domain superfamily/Winged helix DNA-binding domain"/>
    <property type="match status" value="1"/>
</dbReference>
<evidence type="ECO:0000256" key="2">
    <source>
        <dbReference type="ARBA" id="ARBA00009695"/>
    </source>
</evidence>
<proteinExistence type="inferred from homology"/>
<dbReference type="PANTHER" id="PTHR33602:SF1">
    <property type="entry name" value="REGULATORY PROTEIN RECX FAMILY PROTEIN"/>
    <property type="match status" value="1"/>
</dbReference>
<reference evidence="8 9" key="1">
    <citation type="journal article" date="2019" name="Int. J. Syst. Evol. Microbiol.">
        <title>The Global Catalogue of Microorganisms (GCM) 10K type strain sequencing project: providing services to taxonomists for standard genome sequencing and annotation.</title>
        <authorList>
            <consortium name="The Broad Institute Genomics Platform"/>
            <consortium name="The Broad Institute Genome Sequencing Center for Infectious Disease"/>
            <person name="Wu L."/>
            <person name="Ma J."/>
        </authorList>
    </citation>
    <scope>NUCLEOTIDE SEQUENCE [LARGE SCALE GENOMIC DNA]</scope>
    <source>
        <strain evidence="8 9">JCM 15575</strain>
    </source>
</reference>
<keyword evidence="9" id="KW-1185">Reference proteome</keyword>
<organism evidence="8 9">
    <name type="scientific">Microbacterium lacus</name>
    <dbReference type="NCBI Taxonomy" id="415217"/>
    <lineage>
        <taxon>Bacteria</taxon>
        <taxon>Bacillati</taxon>
        <taxon>Actinomycetota</taxon>
        <taxon>Actinomycetes</taxon>
        <taxon>Micrococcales</taxon>
        <taxon>Microbacteriaceae</taxon>
        <taxon>Microbacterium</taxon>
    </lineage>
</organism>
<dbReference type="Pfam" id="PF02631">
    <property type="entry name" value="RecX_HTH2"/>
    <property type="match status" value="1"/>
</dbReference>
<dbReference type="PANTHER" id="PTHR33602">
    <property type="entry name" value="REGULATORY PROTEIN RECX FAMILY PROTEIN"/>
    <property type="match status" value="1"/>
</dbReference>
<comment type="subcellular location">
    <subcellularLocation>
        <location evidence="1 5">Cytoplasm</location>
    </subcellularLocation>
</comment>
<feature type="compositionally biased region" description="Low complexity" evidence="6">
    <location>
        <begin position="66"/>
        <end position="79"/>
    </location>
</feature>
<evidence type="ECO:0000313" key="8">
    <source>
        <dbReference type="EMBL" id="GAA1670788.1"/>
    </source>
</evidence>
<dbReference type="InterPro" id="IPR053924">
    <property type="entry name" value="RecX_HTH_2nd"/>
</dbReference>
<evidence type="ECO:0000256" key="4">
    <source>
        <dbReference type="ARBA" id="ARBA00022490"/>
    </source>
</evidence>
<dbReference type="EMBL" id="BAAAPK010000001">
    <property type="protein sequence ID" value="GAA1670788.1"/>
    <property type="molecule type" value="Genomic_DNA"/>
</dbReference>
<feature type="region of interest" description="Disordered" evidence="6">
    <location>
        <begin position="1"/>
        <end position="83"/>
    </location>
</feature>
<comment type="caution">
    <text evidence="8">The sequence shown here is derived from an EMBL/GenBank/DDBJ whole genome shotgun (WGS) entry which is preliminary data.</text>
</comment>
<evidence type="ECO:0000313" key="9">
    <source>
        <dbReference type="Proteomes" id="UP001500596"/>
    </source>
</evidence>
<protein>
    <recommendedName>
        <fullName evidence="3 5">Regulatory protein RecX</fullName>
    </recommendedName>
</protein>
<dbReference type="RefSeq" id="WP_344055811.1">
    <property type="nucleotide sequence ID" value="NZ_BAAAPK010000001.1"/>
</dbReference>
<feature type="domain" description="RecX second three-helical" evidence="7">
    <location>
        <begin position="127"/>
        <end position="168"/>
    </location>
</feature>
<dbReference type="InterPro" id="IPR003783">
    <property type="entry name" value="Regulatory_RecX"/>
</dbReference>
<comment type="function">
    <text evidence="5">Modulates RecA activity.</text>
</comment>
<dbReference type="InterPro" id="IPR036388">
    <property type="entry name" value="WH-like_DNA-bd_sf"/>
</dbReference>
<sequence>MTSSGGDGGEHLAPITYLPGADRPAVSNEPAYPTDEPVRWAVPLESSAAPFARDTGTGAPEPPRLSGGSEAESGESATIEAEDALTKRLRRSALSEREARAFLAQRDVDTSIIEATIERFVGRGWIDDAVLAEQLLHAGTTRKGQGRRAIAQALAARGIPRDIADAALADLPDDDAERALEYARSKAHGLRSYDMDTALRRLIGQLSRRGYGGSVASTAARTALTESRGGTGGVRFR</sequence>
<dbReference type="Proteomes" id="UP001500596">
    <property type="component" value="Unassembled WGS sequence"/>
</dbReference>
<dbReference type="HAMAP" id="MF_01114">
    <property type="entry name" value="RecX"/>
    <property type="match status" value="1"/>
</dbReference>
<keyword evidence="4 5" id="KW-0963">Cytoplasm</keyword>
<accession>A0ABN2GG91</accession>
<evidence type="ECO:0000256" key="3">
    <source>
        <dbReference type="ARBA" id="ARBA00018111"/>
    </source>
</evidence>
<gene>
    <name evidence="5 8" type="primary">recX</name>
    <name evidence="8" type="ORF">GCM10009807_13570</name>
</gene>
<evidence type="ECO:0000256" key="6">
    <source>
        <dbReference type="SAM" id="MobiDB-lite"/>
    </source>
</evidence>
<comment type="similarity">
    <text evidence="2 5">Belongs to the RecX family.</text>
</comment>
<evidence type="ECO:0000256" key="5">
    <source>
        <dbReference type="HAMAP-Rule" id="MF_01114"/>
    </source>
</evidence>
<evidence type="ECO:0000259" key="7">
    <source>
        <dbReference type="Pfam" id="PF02631"/>
    </source>
</evidence>
<name>A0ABN2GG91_9MICO</name>
<evidence type="ECO:0000256" key="1">
    <source>
        <dbReference type="ARBA" id="ARBA00004496"/>
    </source>
</evidence>